<dbReference type="NCBIfam" id="TIGR04336">
    <property type="entry name" value="AmmeMemoSam_B"/>
    <property type="match status" value="1"/>
</dbReference>
<evidence type="ECO:0000259" key="1">
    <source>
        <dbReference type="Pfam" id="PF02900"/>
    </source>
</evidence>
<dbReference type="GO" id="GO:0016702">
    <property type="term" value="F:oxidoreductase activity, acting on single donors with incorporation of molecular oxygen, incorporation of two atoms of oxygen"/>
    <property type="evidence" value="ECO:0007669"/>
    <property type="project" value="UniProtKB-ARBA"/>
</dbReference>
<reference evidence="2 3" key="1">
    <citation type="journal article" date="2015" name="Nature">
        <title>rRNA introns, odd ribosomes, and small enigmatic genomes across a large radiation of phyla.</title>
        <authorList>
            <person name="Brown C.T."/>
            <person name="Hug L.A."/>
            <person name="Thomas B.C."/>
            <person name="Sharon I."/>
            <person name="Castelle C.J."/>
            <person name="Singh A."/>
            <person name="Wilkins M.J."/>
            <person name="Williams K.H."/>
            <person name="Banfield J.F."/>
        </authorList>
    </citation>
    <scope>NUCLEOTIDE SEQUENCE [LARGE SCALE GENOMIC DNA]</scope>
</reference>
<dbReference type="Proteomes" id="UP000035648">
    <property type="component" value="Chromosome"/>
</dbReference>
<dbReference type="InterPro" id="IPR004183">
    <property type="entry name" value="Xdiol_dOase_suB"/>
</dbReference>
<name>A0A0G4B3R2_9BACT</name>
<evidence type="ECO:0000313" key="2">
    <source>
        <dbReference type="EMBL" id="AKM82591.1"/>
    </source>
</evidence>
<dbReference type="CDD" id="cd07951">
    <property type="entry name" value="ED_3B_N_AMMECR1"/>
    <property type="match status" value="1"/>
</dbReference>
<organism evidence="2 3">
    <name type="scientific">Berkelbacteria bacterium GW2011_GWE1_39_12</name>
    <dbReference type="NCBI Taxonomy" id="1618337"/>
    <lineage>
        <taxon>Bacteria</taxon>
        <taxon>Candidatus Berkelbacteria</taxon>
    </lineage>
</organism>
<sequence>MSLNFAGISPHPPIIVPGIGEQEDLKKTAETIAGMRKLTTVFNEADIDTLIVISPHGLIYPDRYNICSMQKLFGTFAEFQQPNIVVEAENNLEFVDVLATKLEEAKIPFSLFDNDGEFYELDHGAMVPLSYLKRNQESSFKVVPIAYSNLNRASHFAFGQAIRDAAESFPGRIGILASGDLSHQLLQNPDGKKFDLQLVEDLKNYNVQDILYYEDEFIENIGECGLRSIIVLLGALDGIETKCGVLSYEGPFGVGYLVANFSLPEK</sequence>
<evidence type="ECO:0000313" key="3">
    <source>
        <dbReference type="Proteomes" id="UP000035648"/>
    </source>
</evidence>
<accession>A0A0G4B3R2</accession>
<dbReference type="AlphaFoldDB" id="A0A0G4B3R2"/>
<dbReference type="KEGG" id="bbgw:UT28_C0001G0812"/>
<dbReference type="Gene3D" id="3.40.830.10">
    <property type="entry name" value="LigB-like"/>
    <property type="match status" value="1"/>
</dbReference>
<dbReference type="Pfam" id="PF02900">
    <property type="entry name" value="LigB"/>
    <property type="match status" value="1"/>
</dbReference>
<proteinExistence type="predicted"/>
<dbReference type="GO" id="GO:0008198">
    <property type="term" value="F:ferrous iron binding"/>
    <property type="evidence" value="ECO:0007669"/>
    <property type="project" value="InterPro"/>
</dbReference>
<dbReference type="STRING" id="1618337.UT28_C0001G0812"/>
<dbReference type="SUPFAM" id="SSF53213">
    <property type="entry name" value="LigB-like"/>
    <property type="match status" value="1"/>
</dbReference>
<feature type="domain" description="Extradiol ring-cleavage dioxygenase class III enzyme subunit B" evidence="1">
    <location>
        <begin position="9"/>
        <end position="258"/>
    </location>
</feature>
<dbReference type="EMBL" id="CP011213">
    <property type="protein sequence ID" value="AKM82591.1"/>
    <property type="molecule type" value="Genomic_DNA"/>
</dbReference>
<gene>
    <name evidence="2" type="ORF">UT28_C0001G0812</name>
</gene>
<protein>
    <recommendedName>
        <fullName evidence="1">Extradiol ring-cleavage dioxygenase class III enzyme subunit B domain-containing protein</fullName>
    </recommendedName>
</protein>